<dbReference type="GO" id="GO:0005737">
    <property type="term" value="C:cytoplasm"/>
    <property type="evidence" value="ECO:0007669"/>
    <property type="project" value="TreeGrafter"/>
</dbReference>
<evidence type="ECO:0000259" key="2">
    <source>
        <dbReference type="Pfam" id="PF21719"/>
    </source>
</evidence>
<evidence type="ECO:0000313" key="4">
    <source>
        <dbReference type="Proteomes" id="UP000267029"/>
    </source>
</evidence>
<name>A0A158QT88_MESCO</name>
<dbReference type="AlphaFoldDB" id="A0A158QT88"/>
<dbReference type="InterPro" id="IPR037593">
    <property type="entry name" value="MIOS/Sea4"/>
</dbReference>
<dbReference type="InterPro" id="IPR049092">
    <property type="entry name" value="MIOS_a-sol"/>
</dbReference>
<proteinExistence type="predicted"/>
<dbReference type="STRING" id="53468.A0A158QT88"/>
<dbReference type="GO" id="GO:1904263">
    <property type="term" value="P:positive regulation of TORC1 signaling"/>
    <property type="evidence" value="ECO:0007669"/>
    <property type="project" value="TreeGrafter"/>
</dbReference>
<dbReference type="OrthoDB" id="341486at2759"/>
<sequence>MENKSRLDRGRHNRAPSVLVWDVVRETGTRQPYSTTSSSEFANGFPGDSLYNMDKFAVNSYTKNKQLQFSFQNQIGLWCSDNLEKPVSFSGDKEGWLGVLLADSTDVRVYNAQATFIRPMEECEQFLFELRATTSSEKSETPLVSFAWHGSIVNCIITIDRAGCLNVAKVHELTAVTWSPNHTLLWTCGSTWLGLDRTGLFGPRGYVVSRRGKSDGLKTSSNLNKSIIDGFTKVAAKLGDNLDSVIQRRADAGYGLEASLLLKSISAVRFVSALSRVLFLSGILIIFQVQNTPYSAIVADDPQLRSLWVLIEYLQEYIEDWAPPGKCHDTPWGGVRGRVGAGGTGACDLRCQGAMAILCSGKAAASEVAESCEWHGIDASLTFPRYSSPERSRILRMCMWPLDASSDAQRRVFESVCGDMEFERAAAMALINLQFDWALSFLSRASECRRSKENGDAAANEADRNGASLASASSALSATETDLTGLALSGFSDPRNQFWRSTCADVLARLNNPYLRFMFKFLTCSRGDRGDIKDFKEILENEDLILIDRLAFACLYLNDQELRDYVRSTFEHMLQGGRLEAVLLTGLSSPEFFDLLQRYVDLTSDVQTAAILGLHACSLCRYPTPGPPIGSSLGVRRGSGQSQASNRFRVRSGKDVGDTTKSTPSTPPGDQLVAKLGGRRLTNWVESYTQKTHSTPLVELVSHSRRFSINPATFGYFTLTPGVLKAESQLPKQNKATVVVTDVADPSNVILDSTAIKPTDLNVALAAVDTINHIENRDAYTRCQFVRCFARHESACLISAGRFASAATALSEVRTILCTHVTGWRRDEREHHLPHMARGHSVERTVFTPRRDLADHVLQQINDACFVSTPP</sequence>
<organism evidence="3 4">
    <name type="scientific">Mesocestoides corti</name>
    <name type="common">Flatworm</name>
    <dbReference type="NCBI Taxonomy" id="53468"/>
    <lineage>
        <taxon>Eukaryota</taxon>
        <taxon>Metazoa</taxon>
        <taxon>Spiralia</taxon>
        <taxon>Lophotrochozoa</taxon>
        <taxon>Platyhelminthes</taxon>
        <taxon>Cestoda</taxon>
        <taxon>Eucestoda</taxon>
        <taxon>Cyclophyllidea</taxon>
        <taxon>Mesocestoididae</taxon>
        <taxon>Mesocestoides</taxon>
    </lineage>
</organism>
<dbReference type="GO" id="GO:0034198">
    <property type="term" value="P:cellular response to amino acid starvation"/>
    <property type="evidence" value="ECO:0007669"/>
    <property type="project" value="TreeGrafter"/>
</dbReference>
<keyword evidence="4" id="KW-1185">Reference proteome</keyword>
<dbReference type="PANTHER" id="PTHR16453">
    <property type="entry name" value="WD40 DOMAIN-CONTAINING PROTEIN MIO FAMILY MEMBER"/>
    <property type="match status" value="1"/>
</dbReference>
<accession>A0A158QT88</accession>
<feature type="domain" description="MIOS-like alpha-solenoid" evidence="2">
    <location>
        <begin position="294"/>
        <end position="556"/>
    </location>
</feature>
<dbReference type="EMBL" id="UXSR01000378">
    <property type="protein sequence ID" value="VDD76364.1"/>
    <property type="molecule type" value="Genomic_DNA"/>
</dbReference>
<evidence type="ECO:0000313" key="3">
    <source>
        <dbReference type="EMBL" id="VDD76364.1"/>
    </source>
</evidence>
<evidence type="ECO:0000256" key="1">
    <source>
        <dbReference type="SAM" id="MobiDB-lite"/>
    </source>
</evidence>
<reference evidence="3 4" key="1">
    <citation type="submission" date="2018-10" db="EMBL/GenBank/DDBJ databases">
        <authorList>
            <consortium name="Pathogen Informatics"/>
        </authorList>
    </citation>
    <scope>NUCLEOTIDE SEQUENCE [LARGE SCALE GENOMIC DNA]</scope>
</reference>
<gene>
    <name evidence="3" type="ORF">MCOS_LOCUS2367</name>
</gene>
<dbReference type="PANTHER" id="PTHR16453:SF9">
    <property type="entry name" value="GATOR COMPLEX PROTEIN MIOS"/>
    <property type="match status" value="1"/>
</dbReference>
<protein>
    <recommendedName>
        <fullName evidence="2">MIOS-like alpha-solenoid domain-containing protein</fullName>
    </recommendedName>
</protein>
<dbReference type="Proteomes" id="UP000267029">
    <property type="component" value="Unassembled WGS sequence"/>
</dbReference>
<dbReference type="Pfam" id="PF21719">
    <property type="entry name" value="MIOS_a-sol"/>
    <property type="match status" value="1"/>
</dbReference>
<feature type="region of interest" description="Disordered" evidence="1">
    <location>
        <begin position="630"/>
        <end position="671"/>
    </location>
</feature>